<proteinExistence type="predicted"/>
<sequence>MKMIQKAIPLLLLWAVCIGTAQAISVSVTPSGVLSHTLPSNVTNEGDYYGNAQTITTQSSLSITGVAQSGVTGWKLYASLEQSPTDPDITVRIQRTDSVSGINCTGGSITLSTAEGSAICTYTGTGDITGITFQYQVDGVGTSSNLIRVANGTHTWKVKYRVEEIPTL</sequence>
<keyword evidence="1" id="KW-0732">Signal</keyword>
<accession>A0A1Y1QRF7</accession>
<feature type="chain" id="PRO_5012914633" evidence="1">
    <location>
        <begin position="24"/>
        <end position="168"/>
    </location>
</feature>
<evidence type="ECO:0000313" key="3">
    <source>
        <dbReference type="Proteomes" id="UP000192491"/>
    </source>
</evidence>
<gene>
    <name evidence="2" type="ORF">BWK73_17265</name>
</gene>
<comment type="caution">
    <text evidence="2">The sequence shown here is derived from an EMBL/GenBank/DDBJ whole genome shotgun (WGS) entry which is preliminary data.</text>
</comment>
<dbReference type="Proteomes" id="UP000192491">
    <property type="component" value="Unassembled WGS sequence"/>
</dbReference>
<protein>
    <submittedName>
        <fullName evidence="2">Uncharacterized protein</fullName>
    </submittedName>
</protein>
<name>A0A1Y1QRF7_9GAMM</name>
<evidence type="ECO:0000256" key="1">
    <source>
        <dbReference type="SAM" id="SignalP"/>
    </source>
</evidence>
<reference evidence="2 3" key="1">
    <citation type="submission" date="2017-01" db="EMBL/GenBank/DDBJ databases">
        <title>Novel large sulfur bacteria in the metagenomes of groundwater-fed chemosynthetic microbial mats in the Lake Huron basin.</title>
        <authorList>
            <person name="Sharrar A.M."/>
            <person name="Flood B.E."/>
            <person name="Bailey J.V."/>
            <person name="Jones D.S."/>
            <person name="Biddanda B."/>
            <person name="Ruberg S.A."/>
            <person name="Marcus D.N."/>
            <person name="Dick G.J."/>
        </authorList>
    </citation>
    <scope>NUCLEOTIDE SEQUENCE [LARGE SCALE GENOMIC DNA]</scope>
    <source>
        <strain evidence="2">A8</strain>
    </source>
</reference>
<feature type="signal peptide" evidence="1">
    <location>
        <begin position="1"/>
        <end position="23"/>
    </location>
</feature>
<organism evidence="2 3">
    <name type="scientific">Thiothrix lacustris</name>
    <dbReference type="NCBI Taxonomy" id="525917"/>
    <lineage>
        <taxon>Bacteria</taxon>
        <taxon>Pseudomonadati</taxon>
        <taxon>Pseudomonadota</taxon>
        <taxon>Gammaproteobacteria</taxon>
        <taxon>Thiotrichales</taxon>
        <taxon>Thiotrichaceae</taxon>
        <taxon>Thiothrix</taxon>
    </lineage>
</organism>
<dbReference type="EMBL" id="MTEJ01000084">
    <property type="protein sequence ID" value="OQX11626.1"/>
    <property type="molecule type" value="Genomic_DNA"/>
</dbReference>
<dbReference type="AlphaFoldDB" id="A0A1Y1QRF7"/>
<evidence type="ECO:0000313" key="2">
    <source>
        <dbReference type="EMBL" id="OQX11626.1"/>
    </source>
</evidence>